<protein>
    <submittedName>
        <fullName evidence="1">Uncharacterized protein</fullName>
    </submittedName>
</protein>
<dbReference type="Proteomes" id="UP000322244">
    <property type="component" value="Unassembled WGS sequence"/>
</dbReference>
<gene>
    <name evidence="1" type="ORF">FOY51_00510</name>
</gene>
<name>A0A5A7SID0_9NOCA</name>
<proteinExistence type="predicted"/>
<dbReference type="RefSeq" id="WP_149428262.1">
    <property type="nucleotide sequence ID" value="NZ_VLNY01000001.1"/>
</dbReference>
<dbReference type="AlphaFoldDB" id="A0A5A7SID0"/>
<sequence>MIWPVVVDDEPFPDDLTWHVGDTVSAQLSWTQEPTAWGQDDVEPLLVSGLFAVDYRSAEQAVVRAGRLAAVWQDPADLAAGRHRLAGVLTHDRYLALTTSPVVTRATVASIDAVRTQYFLDGGHWVAIAGTTDTVTVPSCDTTYLVDETLSAADDLSDGHWVAGTSADNQVLDGDAFDQRFPTRNKPRTARRARWFRVQLEVGE</sequence>
<evidence type="ECO:0000313" key="2">
    <source>
        <dbReference type="Proteomes" id="UP000322244"/>
    </source>
</evidence>
<evidence type="ECO:0000313" key="1">
    <source>
        <dbReference type="EMBL" id="KAA0024487.1"/>
    </source>
</evidence>
<comment type="caution">
    <text evidence="1">The sequence shown here is derived from an EMBL/GenBank/DDBJ whole genome shotgun (WGS) entry which is preliminary data.</text>
</comment>
<reference evidence="1 2" key="1">
    <citation type="submission" date="2019-07" db="EMBL/GenBank/DDBJ databases">
        <title>Rhodococcus cavernicolus sp. nov., isolated from a cave.</title>
        <authorList>
            <person name="Lee S.D."/>
        </authorList>
    </citation>
    <scope>NUCLEOTIDE SEQUENCE [LARGE SCALE GENOMIC DNA]</scope>
    <source>
        <strain evidence="1 2">C1-24</strain>
    </source>
</reference>
<dbReference type="EMBL" id="VLNY01000001">
    <property type="protein sequence ID" value="KAA0024487.1"/>
    <property type="molecule type" value="Genomic_DNA"/>
</dbReference>
<keyword evidence="2" id="KW-1185">Reference proteome</keyword>
<accession>A0A5A7SID0</accession>
<organism evidence="1 2">
    <name type="scientific">Antrihabitans cavernicola</name>
    <dbReference type="NCBI Taxonomy" id="2495913"/>
    <lineage>
        <taxon>Bacteria</taxon>
        <taxon>Bacillati</taxon>
        <taxon>Actinomycetota</taxon>
        <taxon>Actinomycetes</taxon>
        <taxon>Mycobacteriales</taxon>
        <taxon>Nocardiaceae</taxon>
        <taxon>Antrihabitans</taxon>
    </lineage>
</organism>